<keyword evidence="2" id="KW-0699">rRNA-binding</keyword>
<dbReference type="SUPFAM" id="SSF54814">
    <property type="entry name" value="Prokaryotic type KH domain (KH-domain type II)"/>
    <property type="match status" value="1"/>
</dbReference>
<evidence type="ECO:0000256" key="5">
    <source>
        <dbReference type="ARBA" id="ARBA00023274"/>
    </source>
</evidence>
<feature type="domain" description="KH type-2" evidence="6">
    <location>
        <begin position="16"/>
        <end position="85"/>
    </location>
</feature>
<dbReference type="PANTHER" id="PTHR11760:SF32">
    <property type="entry name" value="SMALL RIBOSOMAL SUBUNIT PROTEIN US3"/>
    <property type="match status" value="1"/>
</dbReference>
<evidence type="ECO:0000313" key="7">
    <source>
        <dbReference type="EMBL" id="AGT99815.1"/>
    </source>
</evidence>
<comment type="similarity">
    <text evidence="1">Belongs to the universal ribosomal protein uS3 family.</text>
</comment>
<protein>
    <submittedName>
        <fullName evidence="7">30S ribosomal protein S3</fullName>
    </submittedName>
</protein>
<dbReference type="InterPro" id="IPR009019">
    <property type="entry name" value="KH_sf_prok-type"/>
</dbReference>
<dbReference type="SUPFAM" id="SSF54821">
    <property type="entry name" value="Ribosomal protein S3 C-terminal domain"/>
    <property type="match status" value="1"/>
</dbReference>
<dbReference type="GO" id="GO:1990904">
    <property type="term" value="C:ribonucleoprotein complex"/>
    <property type="evidence" value="ECO:0007669"/>
    <property type="project" value="UniProtKB-KW"/>
</dbReference>
<evidence type="ECO:0000259" key="6">
    <source>
        <dbReference type="PROSITE" id="PS50823"/>
    </source>
</evidence>
<evidence type="ECO:0000256" key="2">
    <source>
        <dbReference type="ARBA" id="ARBA00022730"/>
    </source>
</evidence>
<evidence type="ECO:0000256" key="4">
    <source>
        <dbReference type="ARBA" id="ARBA00022980"/>
    </source>
</evidence>
<keyword evidence="3" id="KW-0694">RNA-binding</keyword>
<accession>U3GW82</accession>
<dbReference type="InterPro" id="IPR001351">
    <property type="entry name" value="Ribosomal_uS3_C"/>
</dbReference>
<dbReference type="FunFam" id="3.30.300.20:FF:000001">
    <property type="entry name" value="30S ribosomal protein S3"/>
    <property type="match status" value="1"/>
</dbReference>
<name>U3GW82_9ZZZZ</name>
<dbReference type="InterPro" id="IPR036419">
    <property type="entry name" value="Ribosomal_S3_C_sf"/>
</dbReference>
<dbReference type="InterPro" id="IPR057258">
    <property type="entry name" value="Ribosomal_uS3"/>
</dbReference>
<dbReference type="Gene3D" id="3.30.300.20">
    <property type="match status" value="1"/>
</dbReference>
<keyword evidence="5" id="KW-0687">Ribonucleoprotein</keyword>
<dbReference type="InterPro" id="IPR004087">
    <property type="entry name" value="KH_dom"/>
</dbReference>
<dbReference type="AlphaFoldDB" id="U3GW82"/>
<dbReference type="PROSITE" id="PS50823">
    <property type="entry name" value="KH_TYPE_2"/>
    <property type="match status" value="1"/>
</dbReference>
<evidence type="ECO:0000256" key="3">
    <source>
        <dbReference type="ARBA" id="ARBA00022884"/>
    </source>
</evidence>
<dbReference type="Pfam" id="PF07650">
    <property type="entry name" value="KH_2"/>
    <property type="match status" value="1"/>
</dbReference>
<dbReference type="Gene3D" id="3.30.1140.32">
    <property type="entry name" value="Ribosomal protein S3, C-terminal domain"/>
    <property type="match status" value="1"/>
</dbReference>
<dbReference type="EMBL" id="KC999318">
    <property type="protein sequence ID" value="AGT99815.1"/>
    <property type="molecule type" value="Genomic_DNA"/>
</dbReference>
<dbReference type="PANTHER" id="PTHR11760">
    <property type="entry name" value="30S/40S RIBOSOMAL PROTEIN S3"/>
    <property type="match status" value="1"/>
</dbReference>
<dbReference type="Pfam" id="PF00189">
    <property type="entry name" value="Ribosomal_S3_C"/>
    <property type="match status" value="1"/>
</dbReference>
<dbReference type="SMART" id="SM00322">
    <property type="entry name" value="KH"/>
    <property type="match status" value="1"/>
</dbReference>
<dbReference type="GO" id="GO:0003735">
    <property type="term" value="F:structural constituent of ribosome"/>
    <property type="evidence" value="ECO:0007669"/>
    <property type="project" value="InterPro"/>
</dbReference>
<sequence>MDEKKFVKLKEEELEVREYIKNSFGKGRISEVSIEYTPVGEKIVVATNRPGMVIGTRGEKINELTQTLKRRFKLDNPHIEIRDIIEALFDAQLVADDIALSLERKGSLKFKPIAYRTLEAIMRAGALGVELVLSGKLPSDRARSWRFAQGYLKKTGDPAKVVRRAMAQAKTMAGVIGIKVSILPPDAKIHDKITIDDALLATLRARAHAMTLPPVEKLVVVTKKRASSRKAK</sequence>
<evidence type="ECO:0000256" key="1">
    <source>
        <dbReference type="ARBA" id="ARBA00010761"/>
    </source>
</evidence>
<dbReference type="GO" id="GO:0019843">
    <property type="term" value="F:rRNA binding"/>
    <property type="evidence" value="ECO:0007669"/>
    <property type="project" value="UniProtKB-KW"/>
</dbReference>
<proteinExistence type="inferred from homology"/>
<dbReference type="NCBIfam" id="TIGR01008">
    <property type="entry name" value="uS3_euk_arch"/>
    <property type="match status" value="1"/>
</dbReference>
<dbReference type="InterPro" id="IPR015946">
    <property type="entry name" value="KH_dom-like_a/b"/>
</dbReference>
<reference evidence="7" key="1">
    <citation type="journal article" date="2015" name="Nat. Commun.">
        <title>Diverse, uncultivated ultra-small bacterial cells in groundwater.</title>
        <authorList>
            <person name="Luef B."/>
            <person name="Frischkorn K.R."/>
            <person name="Wrighton K.C."/>
            <person name="Holman H.-Y.N."/>
            <person name="Birarda G."/>
            <person name="Thomas B.C."/>
            <person name="Singh A."/>
            <person name="Williams K.H."/>
            <person name="Siegerist C.E."/>
            <person name="Tringe S.G."/>
            <person name="Downing K.H."/>
            <person name="Comolli L.R."/>
            <person name="Banfield J.F."/>
        </authorList>
    </citation>
    <scope>NUCLEOTIDE SEQUENCE</scope>
</reference>
<dbReference type="NCBIfam" id="NF003219">
    <property type="entry name" value="PRK04191.1"/>
    <property type="match status" value="1"/>
</dbReference>
<dbReference type="InterPro" id="IPR005703">
    <property type="entry name" value="Ribosomal_uS3_euk/arc"/>
</dbReference>
<keyword evidence="4 7" id="KW-0689">Ribosomal protein</keyword>
<dbReference type="InterPro" id="IPR004044">
    <property type="entry name" value="KH_dom_type_2"/>
</dbReference>
<organism evidence="7">
    <name type="scientific">uncultured organism</name>
    <dbReference type="NCBI Taxonomy" id="155900"/>
    <lineage>
        <taxon>unclassified sequences</taxon>
        <taxon>environmental samples</taxon>
    </lineage>
</organism>
<dbReference type="CDD" id="cd02411">
    <property type="entry name" value="KH-II_30S_S3_arch"/>
    <property type="match status" value="1"/>
</dbReference>